<comment type="caution">
    <text evidence="2">The sequence shown here is derived from an EMBL/GenBank/DDBJ whole genome shotgun (WGS) entry which is preliminary data.</text>
</comment>
<evidence type="ECO:0000313" key="3">
    <source>
        <dbReference type="Proteomes" id="UP001518990"/>
    </source>
</evidence>
<dbReference type="EMBL" id="JACTNF010000017">
    <property type="protein sequence ID" value="MBO1076094.1"/>
    <property type="molecule type" value="Genomic_DNA"/>
</dbReference>
<sequence length="60" mass="6770">MTSVEQRFVGKVVNIGLDRDQGRWLYHFKVLPGSGLIYKLTIDAASGDVVRSHGLVQERR</sequence>
<evidence type="ECO:0000259" key="1">
    <source>
        <dbReference type="Pfam" id="PF03413"/>
    </source>
</evidence>
<protein>
    <recommendedName>
        <fullName evidence="1">PepSY domain-containing protein</fullName>
    </recommendedName>
</protein>
<dbReference type="Proteomes" id="UP001518990">
    <property type="component" value="Unassembled WGS sequence"/>
</dbReference>
<keyword evidence="3" id="KW-1185">Reference proteome</keyword>
<gene>
    <name evidence="2" type="ORF">IAI60_15865</name>
</gene>
<reference evidence="2 3" key="1">
    <citation type="submission" date="2020-09" db="EMBL/GenBank/DDBJ databases">
        <title>Roseomonas.</title>
        <authorList>
            <person name="Zhu W."/>
        </authorList>
    </citation>
    <scope>NUCLEOTIDE SEQUENCE [LARGE SCALE GENOMIC DNA]</scope>
    <source>
        <strain evidence="2 3">1311</strain>
    </source>
</reference>
<dbReference type="Gene3D" id="3.10.450.40">
    <property type="match status" value="1"/>
</dbReference>
<evidence type="ECO:0000313" key="2">
    <source>
        <dbReference type="EMBL" id="MBO1076094.1"/>
    </source>
</evidence>
<dbReference type="InterPro" id="IPR025711">
    <property type="entry name" value="PepSY"/>
</dbReference>
<organism evidence="2 3">
    <name type="scientific">Roseomonas marmotae</name>
    <dbReference type="NCBI Taxonomy" id="2768161"/>
    <lineage>
        <taxon>Bacteria</taxon>
        <taxon>Pseudomonadati</taxon>
        <taxon>Pseudomonadota</taxon>
        <taxon>Alphaproteobacteria</taxon>
        <taxon>Acetobacterales</taxon>
        <taxon>Roseomonadaceae</taxon>
        <taxon>Roseomonas</taxon>
    </lineage>
</organism>
<proteinExistence type="predicted"/>
<feature type="domain" description="PepSY" evidence="1">
    <location>
        <begin position="5"/>
        <end position="52"/>
    </location>
</feature>
<name>A0ABS3KF49_9PROT</name>
<dbReference type="RefSeq" id="WP_207448753.1">
    <property type="nucleotide sequence ID" value="NZ_CP061093.1"/>
</dbReference>
<dbReference type="Pfam" id="PF03413">
    <property type="entry name" value="PepSY"/>
    <property type="match status" value="1"/>
</dbReference>
<accession>A0ABS3KF49</accession>